<dbReference type="PROSITE" id="PS50005">
    <property type="entry name" value="TPR"/>
    <property type="match status" value="2"/>
</dbReference>
<evidence type="ECO:0000313" key="4">
    <source>
        <dbReference type="EMBL" id="NER11883.1"/>
    </source>
</evidence>
<dbReference type="InterPro" id="IPR011990">
    <property type="entry name" value="TPR-like_helical_dom_sf"/>
</dbReference>
<evidence type="ECO:0000313" key="5">
    <source>
        <dbReference type="Proteomes" id="UP000468581"/>
    </source>
</evidence>
<sequence length="424" mass="47525">MRKQILIFSALAISTISFAQKKELKSAEKALKGGNTAEAQTALSAAEPLLANADVKTKAKFYLLKGKVKHDMAKKGTGDAYTEAVAAFKEVISIEDGSKKTYTEEAKTLMNTISAELVNSAVESAQQTKNYKEAARKLYMAYELDPANEDYLYFAANYAVTDNDYDTALDYYLKLKELKHTGVITEYYAVNVETGEEEKLPNKQQRDLFVKAKTHSNPTEKQTESRFPEIVKNIALIYAQQGKIEEAVAAVKDAREANPSDVNLLLTEANLYIKLDNKEKFEELMKEAVQKDPDNPVLYFNLGVISAEQNNYDQAKGYYEKSIEIDPNYKDSYLNLASLILTQEGPIVDEMNSLGTSRADNVRYDELKKKREGLYTSAVPYLEKILDIDANDVDALKTLMNIHGTLGNTAKFRELKEKLAALEQ</sequence>
<dbReference type="SUPFAM" id="SSF81901">
    <property type="entry name" value="HCP-like"/>
    <property type="match status" value="1"/>
</dbReference>
<dbReference type="PANTHER" id="PTHR44943">
    <property type="entry name" value="CELLULOSE SYNTHASE OPERON PROTEIN C"/>
    <property type="match status" value="1"/>
</dbReference>
<keyword evidence="2 3" id="KW-0802">TPR repeat</keyword>
<dbReference type="InterPro" id="IPR019734">
    <property type="entry name" value="TPR_rpt"/>
</dbReference>
<evidence type="ECO:0000256" key="2">
    <source>
        <dbReference type="ARBA" id="ARBA00022803"/>
    </source>
</evidence>
<dbReference type="Pfam" id="PF00515">
    <property type="entry name" value="TPR_1"/>
    <property type="match status" value="1"/>
</dbReference>
<evidence type="ECO:0000256" key="3">
    <source>
        <dbReference type="PROSITE-ProRule" id="PRU00339"/>
    </source>
</evidence>
<feature type="repeat" description="TPR" evidence="3">
    <location>
        <begin position="228"/>
        <end position="261"/>
    </location>
</feature>
<evidence type="ECO:0000256" key="1">
    <source>
        <dbReference type="ARBA" id="ARBA00022737"/>
    </source>
</evidence>
<protein>
    <submittedName>
        <fullName evidence="4">Tetratricopeptide repeat protein</fullName>
    </submittedName>
</protein>
<reference evidence="4 5" key="1">
    <citation type="submission" date="2020-01" db="EMBL/GenBank/DDBJ databases">
        <title>Leptobacterium flavescens.</title>
        <authorList>
            <person name="Wang G."/>
        </authorList>
    </citation>
    <scope>NUCLEOTIDE SEQUENCE [LARGE SCALE GENOMIC DNA]</scope>
    <source>
        <strain evidence="4 5">KCTC 22160</strain>
    </source>
</reference>
<dbReference type="PANTHER" id="PTHR44943:SF4">
    <property type="entry name" value="TPR REPEAT-CONTAINING PROTEIN MJ0798"/>
    <property type="match status" value="1"/>
</dbReference>
<dbReference type="PROSITE" id="PS50293">
    <property type="entry name" value="TPR_REGION"/>
    <property type="match status" value="1"/>
</dbReference>
<dbReference type="SMART" id="SM00028">
    <property type="entry name" value="TPR"/>
    <property type="match status" value="6"/>
</dbReference>
<accession>A0A6P0ULF0</accession>
<dbReference type="AlphaFoldDB" id="A0A6P0ULF0"/>
<dbReference type="Gene3D" id="1.25.40.10">
    <property type="entry name" value="Tetratricopeptide repeat domain"/>
    <property type="match status" value="2"/>
</dbReference>
<dbReference type="InterPro" id="IPR051685">
    <property type="entry name" value="Ycf3/AcsC/BcsC/TPR_MFPF"/>
</dbReference>
<dbReference type="RefSeq" id="WP_163604918.1">
    <property type="nucleotide sequence ID" value="NZ_JAABOO010000001.1"/>
</dbReference>
<name>A0A6P0ULF0_9FLAO</name>
<keyword evidence="1" id="KW-0677">Repeat</keyword>
<proteinExistence type="predicted"/>
<gene>
    <name evidence="4" type="ORF">GWK08_00385</name>
</gene>
<dbReference type="Proteomes" id="UP000468581">
    <property type="component" value="Unassembled WGS sequence"/>
</dbReference>
<dbReference type="Pfam" id="PF14559">
    <property type="entry name" value="TPR_19"/>
    <property type="match status" value="1"/>
</dbReference>
<feature type="repeat" description="TPR" evidence="3">
    <location>
        <begin position="296"/>
        <end position="329"/>
    </location>
</feature>
<dbReference type="EMBL" id="JAABOO010000001">
    <property type="protein sequence ID" value="NER11883.1"/>
    <property type="molecule type" value="Genomic_DNA"/>
</dbReference>
<comment type="caution">
    <text evidence="4">The sequence shown here is derived from an EMBL/GenBank/DDBJ whole genome shotgun (WGS) entry which is preliminary data.</text>
</comment>
<organism evidence="4 5">
    <name type="scientific">Leptobacterium flavescens</name>
    <dbReference type="NCBI Taxonomy" id="472055"/>
    <lineage>
        <taxon>Bacteria</taxon>
        <taxon>Pseudomonadati</taxon>
        <taxon>Bacteroidota</taxon>
        <taxon>Flavobacteriia</taxon>
        <taxon>Flavobacteriales</taxon>
        <taxon>Flavobacteriaceae</taxon>
        <taxon>Leptobacterium</taxon>
    </lineage>
</organism>
<keyword evidence="5" id="KW-1185">Reference proteome</keyword>